<organism evidence="1 2">
    <name type="scientific">Muricomes intestini</name>
    <dbReference type="NCBI Taxonomy" id="1796634"/>
    <lineage>
        <taxon>Bacteria</taxon>
        <taxon>Bacillati</taxon>
        <taxon>Bacillota</taxon>
        <taxon>Clostridia</taxon>
        <taxon>Lachnospirales</taxon>
        <taxon>Lachnospiraceae</taxon>
        <taxon>Muricomes</taxon>
    </lineage>
</organism>
<gene>
    <name evidence="1" type="ORF">EDD59_10162</name>
</gene>
<dbReference type="EMBL" id="SLZZ01000001">
    <property type="protein sequence ID" value="TCS82658.1"/>
    <property type="molecule type" value="Genomic_DNA"/>
</dbReference>
<dbReference type="Proteomes" id="UP000295726">
    <property type="component" value="Unassembled WGS sequence"/>
</dbReference>
<evidence type="ECO:0000313" key="2">
    <source>
        <dbReference type="Proteomes" id="UP000295726"/>
    </source>
</evidence>
<dbReference type="RefSeq" id="WP_132377834.1">
    <property type="nucleotide sequence ID" value="NZ_DAIPCY010000013.1"/>
</dbReference>
<name>A0A4V6NYZ6_9FIRM</name>
<protein>
    <submittedName>
        <fullName evidence="1">Uncharacterized protein</fullName>
    </submittedName>
</protein>
<reference evidence="1 2" key="1">
    <citation type="submission" date="2019-03" db="EMBL/GenBank/DDBJ databases">
        <title>Genomic Encyclopedia of Type Strains, Phase IV (KMG-IV): sequencing the most valuable type-strain genomes for metagenomic binning, comparative biology and taxonomic classification.</title>
        <authorList>
            <person name="Goeker M."/>
        </authorList>
    </citation>
    <scope>NUCLEOTIDE SEQUENCE [LARGE SCALE GENOMIC DNA]</scope>
    <source>
        <strain evidence="1 2">DSM 29489</strain>
    </source>
</reference>
<comment type="caution">
    <text evidence="1">The sequence shown here is derived from an EMBL/GenBank/DDBJ whole genome shotgun (WGS) entry which is preliminary data.</text>
</comment>
<dbReference type="AlphaFoldDB" id="A0A4V6NYZ6"/>
<proteinExistence type="predicted"/>
<accession>A0A4V6NYZ6</accession>
<evidence type="ECO:0000313" key="1">
    <source>
        <dbReference type="EMBL" id="TCS82658.1"/>
    </source>
</evidence>
<dbReference type="OrthoDB" id="2062632at2"/>
<keyword evidence="2" id="KW-1185">Reference proteome</keyword>
<sequence>MDGLYKSELVPLRKCLEELLEFIQGLKVEEIPYFYRFIENMKYNLEICCLVQYEGWEQLEKILKRDWKAANHMLLGIPGFDIHADNPDKRDELNCRFLELVSNVEQYLKEGQG</sequence>